<dbReference type="GO" id="GO:0004798">
    <property type="term" value="F:dTMP kinase activity"/>
    <property type="evidence" value="ECO:0007669"/>
    <property type="project" value="UniProtKB-UniRule"/>
</dbReference>
<evidence type="ECO:0000256" key="11">
    <source>
        <dbReference type="ARBA" id="ARBA00057735"/>
    </source>
</evidence>
<proteinExistence type="inferred from homology"/>
<dbReference type="InterPro" id="IPR039430">
    <property type="entry name" value="Thymidylate_kin-like_dom"/>
</dbReference>
<evidence type="ECO:0000256" key="9">
    <source>
        <dbReference type="ARBA" id="ARBA00029962"/>
    </source>
</evidence>
<dbReference type="InterPro" id="IPR018094">
    <property type="entry name" value="Thymidylate_kinase"/>
</dbReference>
<evidence type="ECO:0000256" key="7">
    <source>
        <dbReference type="ARBA" id="ARBA00022777"/>
    </source>
</evidence>
<dbReference type="AlphaFoldDB" id="A0A953M1U7"/>
<feature type="domain" description="Thymidylate kinase-like" evidence="13">
    <location>
        <begin position="11"/>
        <end position="199"/>
    </location>
</feature>
<dbReference type="GO" id="GO:0005829">
    <property type="term" value="C:cytosol"/>
    <property type="evidence" value="ECO:0007669"/>
    <property type="project" value="TreeGrafter"/>
</dbReference>
<dbReference type="HAMAP" id="MF_00165">
    <property type="entry name" value="Thymidylate_kinase"/>
    <property type="match status" value="1"/>
</dbReference>
<keyword evidence="5 12" id="KW-0545">Nucleotide biosynthesis</keyword>
<evidence type="ECO:0000256" key="5">
    <source>
        <dbReference type="ARBA" id="ARBA00022727"/>
    </source>
</evidence>
<dbReference type="GO" id="GO:0006227">
    <property type="term" value="P:dUDP biosynthetic process"/>
    <property type="evidence" value="ECO:0007669"/>
    <property type="project" value="TreeGrafter"/>
</dbReference>
<accession>A0A953M1U7</accession>
<dbReference type="Gene3D" id="3.40.50.300">
    <property type="entry name" value="P-loop containing nucleotide triphosphate hydrolases"/>
    <property type="match status" value="1"/>
</dbReference>
<dbReference type="EC" id="2.7.4.9" evidence="2 12"/>
<dbReference type="EMBL" id="JAIOIV010000110">
    <property type="protein sequence ID" value="MBZ0157275.1"/>
    <property type="molecule type" value="Genomic_DNA"/>
</dbReference>
<dbReference type="CDD" id="cd01672">
    <property type="entry name" value="TMPK"/>
    <property type="match status" value="1"/>
</dbReference>
<dbReference type="FunFam" id="3.40.50.300:FF:000225">
    <property type="entry name" value="Thymidylate kinase"/>
    <property type="match status" value="1"/>
</dbReference>
<evidence type="ECO:0000313" key="14">
    <source>
        <dbReference type="EMBL" id="MBZ0157275.1"/>
    </source>
</evidence>
<evidence type="ECO:0000256" key="12">
    <source>
        <dbReference type="HAMAP-Rule" id="MF_00165"/>
    </source>
</evidence>
<dbReference type="Proteomes" id="UP000705867">
    <property type="component" value="Unassembled WGS sequence"/>
</dbReference>
<dbReference type="GO" id="GO:0006235">
    <property type="term" value="P:dTTP biosynthetic process"/>
    <property type="evidence" value="ECO:0007669"/>
    <property type="project" value="UniProtKB-UniRule"/>
</dbReference>
<gene>
    <name evidence="12 14" type="primary">tmk</name>
    <name evidence="14" type="ORF">K8I29_13825</name>
</gene>
<keyword evidence="7 12" id="KW-0418">Kinase</keyword>
<comment type="function">
    <text evidence="11 12">Phosphorylation of dTMP to form dTDP in both de novo and salvage pathways of dTTP synthesis.</text>
</comment>
<dbReference type="NCBIfam" id="TIGR00041">
    <property type="entry name" value="DTMP_kinase"/>
    <property type="match status" value="1"/>
</dbReference>
<comment type="similarity">
    <text evidence="1 12">Belongs to the thymidylate kinase family.</text>
</comment>
<reference evidence="14" key="2">
    <citation type="submission" date="2021-08" db="EMBL/GenBank/DDBJ databases">
        <authorList>
            <person name="Dalcin Martins P."/>
        </authorList>
    </citation>
    <scope>NUCLEOTIDE SEQUENCE</scope>
    <source>
        <strain evidence="14">MAG_39</strain>
    </source>
</reference>
<dbReference type="Pfam" id="PF02223">
    <property type="entry name" value="Thymidylate_kin"/>
    <property type="match status" value="1"/>
</dbReference>
<protein>
    <recommendedName>
        <fullName evidence="3 12">Thymidylate kinase</fullName>
        <ecNumber evidence="2 12">2.7.4.9</ecNumber>
    </recommendedName>
    <alternativeName>
        <fullName evidence="9 12">dTMP kinase</fullName>
    </alternativeName>
</protein>
<dbReference type="PROSITE" id="PS01331">
    <property type="entry name" value="THYMIDYLATE_KINASE"/>
    <property type="match status" value="1"/>
</dbReference>
<dbReference type="PANTHER" id="PTHR10344">
    <property type="entry name" value="THYMIDYLATE KINASE"/>
    <property type="match status" value="1"/>
</dbReference>
<dbReference type="PANTHER" id="PTHR10344:SF4">
    <property type="entry name" value="UMP-CMP KINASE 2, MITOCHONDRIAL"/>
    <property type="match status" value="1"/>
</dbReference>
<keyword evidence="6 12" id="KW-0547">Nucleotide-binding</keyword>
<name>A0A953M1U7_9BACT</name>
<evidence type="ECO:0000256" key="6">
    <source>
        <dbReference type="ARBA" id="ARBA00022741"/>
    </source>
</evidence>
<keyword evidence="8 12" id="KW-0067">ATP-binding</keyword>
<comment type="caution">
    <text evidence="14">The sequence shown here is derived from an EMBL/GenBank/DDBJ whole genome shotgun (WGS) entry which is preliminary data.</text>
</comment>
<keyword evidence="4 12" id="KW-0808">Transferase</keyword>
<reference evidence="14" key="1">
    <citation type="journal article" date="2021" name="bioRxiv">
        <title>Unraveling nitrogen, sulfur and carbon metabolic pathways and microbial community transcriptional responses to substrate deprivation and toxicity stresses in a bioreactor mimicking anoxic brackish coastal sediment conditions.</title>
        <authorList>
            <person name="Martins P.D."/>
            <person name="Echeveste M.J."/>
            <person name="Arshad A."/>
            <person name="Kurth J."/>
            <person name="Ouboter H."/>
            <person name="Jetten M.S.M."/>
            <person name="Welte C.U."/>
        </authorList>
    </citation>
    <scope>NUCLEOTIDE SEQUENCE</scope>
    <source>
        <strain evidence="14">MAG_39</strain>
    </source>
</reference>
<sequence length="217" mass="24178">MIRKKGFFISLEGIEGTGKTTQARILAERLGGEGYEVVLTREPGGTVISDRIREILLMPDHREMSPMTELLLYNAARVQHLTEKILPSVRAGKVVITDRFTDSTIAYQSYARGIDPGLIASLDALATGGLRPDLTLLFDLDVETGLRRNRGARKVDRFELEDIEFHRKVRDGYLRIAETEPRRVRMVDASLPAGEVSARVWEIVAAEIRDRTGCAAG</sequence>
<dbReference type="GO" id="GO:0006233">
    <property type="term" value="P:dTDP biosynthetic process"/>
    <property type="evidence" value="ECO:0007669"/>
    <property type="project" value="InterPro"/>
</dbReference>
<evidence type="ECO:0000256" key="1">
    <source>
        <dbReference type="ARBA" id="ARBA00009776"/>
    </source>
</evidence>
<dbReference type="SUPFAM" id="SSF52540">
    <property type="entry name" value="P-loop containing nucleoside triphosphate hydrolases"/>
    <property type="match status" value="1"/>
</dbReference>
<evidence type="ECO:0000256" key="4">
    <source>
        <dbReference type="ARBA" id="ARBA00022679"/>
    </source>
</evidence>
<evidence type="ECO:0000256" key="3">
    <source>
        <dbReference type="ARBA" id="ARBA00017144"/>
    </source>
</evidence>
<comment type="catalytic activity">
    <reaction evidence="10 12">
        <text>dTMP + ATP = dTDP + ADP</text>
        <dbReference type="Rhea" id="RHEA:13517"/>
        <dbReference type="ChEBI" id="CHEBI:30616"/>
        <dbReference type="ChEBI" id="CHEBI:58369"/>
        <dbReference type="ChEBI" id="CHEBI:63528"/>
        <dbReference type="ChEBI" id="CHEBI:456216"/>
        <dbReference type="EC" id="2.7.4.9"/>
    </reaction>
</comment>
<evidence type="ECO:0000256" key="10">
    <source>
        <dbReference type="ARBA" id="ARBA00048743"/>
    </source>
</evidence>
<feature type="binding site" evidence="12">
    <location>
        <begin position="13"/>
        <end position="20"/>
    </location>
    <ligand>
        <name>ATP</name>
        <dbReference type="ChEBI" id="CHEBI:30616"/>
    </ligand>
</feature>
<organism evidence="14 15">
    <name type="scientific">Candidatus Nitrobium versatile</name>
    <dbReference type="NCBI Taxonomy" id="2884831"/>
    <lineage>
        <taxon>Bacteria</taxon>
        <taxon>Pseudomonadati</taxon>
        <taxon>Nitrospirota</taxon>
        <taxon>Nitrospiria</taxon>
        <taxon>Nitrospirales</taxon>
        <taxon>Nitrospiraceae</taxon>
        <taxon>Candidatus Nitrobium</taxon>
    </lineage>
</organism>
<dbReference type="InterPro" id="IPR018095">
    <property type="entry name" value="Thymidylate_kin_CS"/>
</dbReference>
<evidence type="ECO:0000256" key="2">
    <source>
        <dbReference type="ARBA" id="ARBA00012980"/>
    </source>
</evidence>
<dbReference type="InterPro" id="IPR027417">
    <property type="entry name" value="P-loop_NTPase"/>
</dbReference>
<evidence type="ECO:0000256" key="8">
    <source>
        <dbReference type="ARBA" id="ARBA00022840"/>
    </source>
</evidence>
<evidence type="ECO:0000259" key="13">
    <source>
        <dbReference type="Pfam" id="PF02223"/>
    </source>
</evidence>
<evidence type="ECO:0000313" key="15">
    <source>
        <dbReference type="Proteomes" id="UP000705867"/>
    </source>
</evidence>
<dbReference type="GO" id="GO:0005524">
    <property type="term" value="F:ATP binding"/>
    <property type="evidence" value="ECO:0007669"/>
    <property type="project" value="UniProtKB-UniRule"/>
</dbReference>